<gene>
    <name evidence="1" type="ORF">DSO57_1008219</name>
</gene>
<dbReference type="EMBL" id="QTSX02004285">
    <property type="protein sequence ID" value="KAJ9066582.1"/>
    <property type="molecule type" value="Genomic_DNA"/>
</dbReference>
<proteinExistence type="predicted"/>
<accession>A0ACC2SWD6</accession>
<comment type="caution">
    <text evidence="1">The sequence shown here is derived from an EMBL/GenBank/DDBJ whole genome shotgun (WGS) entry which is preliminary data.</text>
</comment>
<reference evidence="1" key="1">
    <citation type="submission" date="2022-04" db="EMBL/GenBank/DDBJ databases">
        <title>Genome of the entomopathogenic fungus Entomophthora muscae.</title>
        <authorList>
            <person name="Elya C."/>
            <person name="Lovett B.R."/>
            <person name="Lee E."/>
            <person name="Macias A.M."/>
            <person name="Hajek A.E."/>
            <person name="De Bivort B.L."/>
            <person name="Kasson M.T."/>
            <person name="De Fine Licht H.H."/>
            <person name="Stajich J.E."/>
        </authorList>
    </citation>
    <scope>NUCLEOTIDE SEQUENCE</scope>
    <source>
        <strain evidence="1">Berkeley</strain>
    </source>
</reference>
<sequence>MHFIIFTLATIEASFIKQNSVSGVHDKTTKFGNVGSRGSGQQYTPQEVNRFQRQQYQGMMQGQQYPSQGMIQGQQYPSQGIIQGQQYAIPQYCIQYYTNMTSSIPYPTNFNTSLPPGCPPISNN</sequence>
<name>A0ACC2SWD6_9FUNG</name>
<dbReference type="Proteomes" id="UP001165960">
    <property type="component" value="Unassembled WGS sequence"/>
</dbReference>
<evidence type="ECO:0000313" key="2">
    <source>
        <dbReference type="Proteomes" id="UP001165960"/>
    </source>
</evidence>
<protein>
    <submittedName>
        <fullName evidence="1">Uncharacterized protein</fullName>
    </submittedName>
</protein>
<organism evidence="1 2">
    <name type="scientific">Entomophthora muscae</name>
    <dbReference type="NCBI Taxonomy" id="34485"/>
    <lineage>
        <taxon>Eukaryota</taxon>
        <taxon>Fungi</taxon>
        <taxon>Fungi incertae sedis</taxon>
        <taxon>Zoopagomycota</taxon>
        <taxon>Entomophthoromycotina</taxon>
        <taxon>Entomophthoromycetes</taxon>
        <taxon>Entomophthorales</taxon>
        <taxon>Entomophthoraceae</taxon>
        <taxon>Entomophthora</taxon>
    </lineage>
</organism>
<evidence type="ECO:0000313" key="1">
    <source>
        <dbReference type="EMBL" id="KAJ9066582.1"/>
    </source>
</evidence>
<keyword evidence="2" id="KW-1185">Reference proteome</keyword>